<evidence type="ECO:0000313" key="3">
    <source>
        <dbReference type="EMBL" id="KAF2636842.1"/>
    </source>
</evidence>
<feature type="region of interest" description="Disordered" evidence="1">
    <location>
        <begin position="509"/>
        <end position="538"/>
    </location>
</feature>
<organism evidence="3 4">
    <name type="scientific">Massarina eburnea CBS 473.64</name>
    <dbReference type="NCBI Taxonomy" id="1395130"/>
    <lineage>
        <taxon>Eukaryota</taxon>
        <taxon>Fungi</taxon>
        <taxon>Dikarya</taxon>
        <taxon>Ascomycota</taxon>
        <taxon>Pezizomycotina</taxon>
        <taxon>Dothideomycetes</taxon>
        <taxon>Pleosporomycetidae</taxon>
        <taxon>Pleosporales</taxon>
        <taxon>Massarineae</taxon>
        <taxon>Massarinaceae</taxon>
        <taxon>Massarina</taxon>
    </lineage>
</organism>
<accession>A0A6A6RNK7</accession>
<reference evidence="3" key="1">
    <citation type="journal article" date="2020" name="Stud. Mycol.">
        <title>101 Dothideomycetes genomes: a test case for predicting lifestyles and emergence of pathogens.</title>
        <authorList>
            <person name="Haridas S."/>
            <person name="Albert R."/>
            <person name="Binder M."/>
            <person name="Bloem J."/>
            <person name="Labutti K."/>
            <person name="Salamov A."/>
            <person name="Andreopoulos B."/>
            <person name="Baker S."/>
            <person name="Barry K."/>
            <person name="Bills G."/>
            <person name="Bluhm B."/>
            <person name="Cannon C."/>
            <person name="Castanera R."/>
            <person name="Culley D."/>
            <person name="Daum C."/>
            <person name="Ezra D."/>
            <person name="Gonzalez J."/>
            <person name="Henrissat B."/>
            <person name="Kuo A."/>
            <person name="Liang C."/>
            <person name="Lipzen A."/>
            <person name="Lutzoni F."/>
            <person name="Magnuson J."/>
            <person name="Mondo S."/>
            <person name="Nolan M."/>
            <person name="Ohm R."/>
            <person name="Pangilinan J."/>
            <person name="Park H.-J."/>
            <person name="Ramirez L."/>
            <person name="Alfaro M."/>
            <person name="Sun H."/>
            <person name="Tritt A."/>
            <person name="Yoshinaga Y."/>
            <person name="Zwiers L.-H."/>
            <person name="Turgeon B."/>
            <person name="Goodwin S."/>
            <person name="Spatafora J."/>
            <person name="Crous P."/>
            <person name="Grigoriev I."/>
        </authorList>
    </citation>
    <scope>NUCLEOTIDE SEQUENCE</scope>
    <source>
        <strain evidence="3">CBS 473.64</strain>
    </source>
</reference>
<dbReference type="EMBL" id="MU006796">
    <property type="protein sequence ID" value="KAF2636842.1"/>
    <property type="molecule type" value="Genomic_DNA"/>
</dbReference>
<evidence type="ECO:0000259" key="2">
    <source>
        <dbReference type="Pfam" id="PF14661"/>
    </source>
</evidence>
<feature type="region of interest" description="Disordered" evidence="1">
    <location>
        <begin position="412"/>
        <end position="468"/>
    </location>
</feature>
<dbReference type="OrthoDB" id="5575722at2759"/>
<feature type="domain" description="HAUS augmin-like complex subunit 6 N-terminal" evidence="2">
    <location>
        <begin position="45"/>
        <end position="265"/>
    </location>
</feature>
<feature type="region of interest" description="Disordered" evidence="1">
    <location>
        <begin position="583"/>
        <end position="665"/>
    </location>
</feature>
<name>A0A6A6RNK7_9PLEO</name>
<evidence type="ECO:0000313" key="4">
    <source>
        <dbReference type="Proteomes" id="UP000799753"/>
    </source>
</evidence>
<dbReference type="Pfam" id="PF14661">
    <property type="entry name" value="HAUS6_N"/>
    <property type="match status" value="1"/>
</dbReference>
<dbReference type="AlphaFoldDB" id="A0A6A6RNK7"/>
<evidence type="ECO:0000256" key="1">
    <source>
        <dbReference type="SAM" id="MobiDB-lite"/>
    </source>
</evidence>
<dbReference type="Proteomes" id="UP000799753">
    <property type="component" value="Unassembled WGS sequence"/>
</dbReference>
<keyword evidence="4" id="KW-1185">Reference proteome</keyword>
<dbReference type="InterPro" id="IPR028163">
    <property type="entry name" value="HAUS_6_N"/>
</dbReference>
<sequence>MSHPTSQTSTITAPAASIVTRSLSVKTTSKPARSNPLPPSDIKLFVTNLRLLDLDRRTDWPAITVQTFSARNADQKQRIGAAEWALFRLFELWDPAETSQKLQPFFPPLEPLQSRNLRVALHRSLDALKKDGVLGREAVLRKTMLDECKGDKFFDILVVFSTAVLKKVLASKPTGKRRTAVARNLATATALPTAAQDSLLPLAIAHKAALVNVLKEKEEKRRRFAEFEGLLNAKAAGINLRIRKCKETPRAQQPPIPQKESDAIKKQLKDNWIGNQKWLDVMLHGEDVQAEDAFLRGSFAQVWRAVERGRSLEDAVPDTGLMEQLQLRVQEQQSRLQKWKNFHAKLQKDEPVAGPTSMKPAAVAREFKFDDHLQLQLRQKMPDGEPVKKTSLRPDFADILSEMDEKLSRLASAKHNDSAISQLSRRRSSLGAAQSPARRKKSRSDSIPKHHVHTSRTPIDSEATLVGPTSTLNTAVPASRAVESSPEQQYPPVATEEISAPLPTITLSSQAEQPIEPSSPSPSPSPYLHSDPPVFDPPTEEALAAQIISTIGDATPSPTKNPHPLLSLTERTRLTMNRTISFPPIAESPIFPSSPLPEQTPMPDTRPELAHQQSQSLLERTRLSMAAMSSNPRASLAPNPEKRKSSRQSSFPVNQFDTPRTRKSISIIEEARSAEVEKTPKEDLFSDEVDYDKVFKSRPRIATSPMFGSPTGVDEEEYEDEEGEYSDGVTGVDLADVDNESDGDVTRAWENSPLRGAGKGKGRVMY</sequence>
<feature type="region of interest" description="Disordered" evidence="1">
    <location>
        <begin position="701"/>
        <end position="766"/>
    </location>
</feature>
<feature type="compositionally biased region" description="Acidic residues" evidence="1">
    <location>
        <begin position="713"/>
        <end position="725"/>
    </location>
</feature>
<proteinExistence type="predicted"/>
<gene>
    <name evidence="3" type="ORF">P280DRAFT_472728</name>
</gene>
<protein>
    <recommendedName>
        <fullName evidence="2">HAUS augmin-like complex subunit 6 N-terminal domain-containing protein</fullName>
    </recommendedName>
</protein>
<feature type="compositionally biased region" description="Polar residues" evidence="1">
    <location>
        <begin position="647"/>
        <end position="658"/>
    </location>
</feature>